<dbReference type="GO" id="GO:0005524">
    <property type="term" value="F:ATP binding"/>
    <property type="evidence" value="ECO:0007669"/>
    <property type="project" value="UniProtKB-KW"/>
</dbReference>
<dbReference type="InterPro" id="IPR042176">
    <property type="entry name" value="Pantoate_ligase_C"/>
</dbReference>
<evidence type="ECO:0000256" key="1">
    <source>
        <dbReference type="ARBA" id="ARBA00004990"/>
    </source>
</evidence>
<dbReference type="AlphaFoldDB" id="A0A1V4QFA0"/>
<protein>
    <recommendedName>
        <fullName evidence="8">Pantothenate synthetase</fullName>
        <shortName evidence="8">PS</shortName>
        <ecNumber evidence="8">6.3.2.1</ecNumber>
    </recommendedName>
    <alternativeName>
        <fullName evidence="8">Pantoate--beta-alanine ligase</fullName>
    </alternativeName>
    <alternativeName>
        <fullName evidence="8">Pantoate-activating enzyme</fullName>
    </alternativeName>
</protein>
<dbReference type="Gene3D" id="3.30.1300.10">
    <property type="entry name" value="Pantoate-beta-alanine ligase, C-terminal domain"/>
    <property type="match status" value="1"/>
</dbReference>
<keyword evidence="4 8" id="KW-0566">Pantothenate biosynthesis</keyword>
<sequence length="278" mass="32397">MRVFKRISQIRKTLQRYKKRSRIIGFVPTMGYLHKGHLSLIKLARKKSQVLVVSIFVNPTQFGPKEDYHRYPRDLNRDLKLLKEEGVDIVFYPSVKEMYPEGYKTYVEVRELSQVMCGISRPTHFCGVTTVVLKLFNIIEPDLAVFGRKDFQQAVIIKRMVKDLNLPIRILTGPIIREPDGLAMSSRNIYLNKIERQRATILFKSLKWAKESYKRGNPDPKKIIRGIKQKIKQHRGRIDYVVAVDKNNLQPVNFLRKGTLIALAVYFGKTRLIDNIIL</sequence>
<feature type="binding site" evidence="8">
    <location>
        <position position="153"/>
    </location>
    <ligand>
        <name>(R)-pantoate</name>
        <dbReference type="ChEBI" id="CHEBI:15980"/>
    </ligand>
</feature>
<evidence type="ECO:0000256" key="8">
    <source>
        <dbReference type="HAMAP-Rule" id="MF_00158"/>
    </source>
</evidence>
<dbReference type="GO" id="GO:0004592">
    <property type="term" value="F:pantoate-beta-alanine ligase activity"/>
    <property type="evidence" value="ECO:0007669"/>
    <property type="project" value="UniProtKB-UniRule"/>
</dbReference>
<evidence type="ECO:0000256" key="7">
    <source>
        <dbReference type="ARBA" id="ARBA00048258"/>
    </source>
</evidence>
<comment type="function">
    <text evidence="8">Catalyzes the condensation of pantoate with beta-alanine in an ATP-dependent reaction via a pantoyl-adenylate intermediate.</text>
</comment>
<proteinExistence type="inferred from homology"/>
<keyword evidence="5 8" id="KW-0547">Nucleotide-binding</keyword>
<evidence type="ECO:0000256" key="4">
    <source>
        <dbReference type="ARBA" id="ARBA00022655"/>
    </source>
</evidence>
<accession>A0A1V4QFA0</accession>
<feature type="binding site" evidence="8">
    <location>
        <begin position="30"/>
        <end position="37"/>
    </location>
    <ligand>
        <name>ATP</name>
        <dbReference type="ChEBI" id="CHEBI:30616"/>
    </ligand>
</feature>
<keyword evidence="3 8" id="KW-0436">Ligase</keyword>
<feature type="active site" description="Proton donor" evidence="8">
    <location>
        <position position="37"/>
    </location>
</feature>
<evidence type="ECO:0000256" key="2">
    <source>
        <dbReference type="ARBA" id="ARBA00009256"/>
    </source>
</evidence>
<dbReference type="NCBIfam" id="TIGR00018">
    <property type="entry name" value="panC"/>
    <property type="match status" value="1"/>
</dbReference>
<dbReference type="InterPro" id="IPR014729">
    <property type="entry name" value="Rossmann-like_a/b/a_fold"/>
</dbReference>
<comment type="pathway">
    <text evidence="1 8">Cofactor biosynthesis; (R)-pantothenate biosynthesis; (R)-pantothenate from (R)-pantoate and beta-alanine: step 1/1.</text>
</comment>
<evidence type="ECO:0000313" key="9">
    <source>
        <dbReference type="EMBL" id="OPX17902.1"/>
    </source>
</evidence>
<reference evidence="10" key="1">
    <citation type="submission" date="2017-01" db="EMBL/GenBank/DDBJ databases">
        <title>Novel pathways for hydrocarbon cycling and metabolic interdependencies in hydrothermal sediment communities.</title>
        <authorList>
            <person name="Dombrowski N."/>
            <person name="Seitz K."/>
            <person name="Teske A."/>
            <person name="Baker B."/>
        </authorList>
    </citation>
    <scope>NUCLEOTIDE SEQUENCE [LARGE SCALE GENOMIC DNA]</scope>
</reference>
<dbReference type="EMBL" id="MUKB01000064">
    <property type="protein sequence ID" value="OPX17902.1"/>
    <property type="molecule type" value="Genomic_DNA"/>
</dbReference>
<keyword evidence="8" id="KW-0963">Cytoplasm</keyword>
<evidence type="ECO:0000256" key="5">
    <source>
        <dbReference type="ARBA" id="ARBA00022741"/>
    </source>
</evidence>
<dbReference type="Proteomes" id="UP000191663">
    <property type="component" value="Unassembled WGS sequence"/>
</dbReference>
<dbReference type="PANTHER" id="PTHR21299:SF1">
    <property type="entry name" value="PANTOATE--BETA-ALANINE LIGASE"/>
    <property type="match status" value="1"/>
</dbReference>
<evidence type="ECO:0000256" key="3">
    <source>
        <dbReference type="ARBA" id="ARBA00022598"/>
    </source>
</evidence>
<feature type="binding site" evidence="8">
    <location>
        <position position="61"/>
    </location>
    <ligand>
        <name>(R)-pantoate</name>
        <dbReference type="ChEBI" id="CHEBI:15980"/>
    </ligand>
</feature>
<comment type="subunit">
    <text evidence="8">Homodimer.</text>
</comment>
<keyword evidence="6 8" id="KW-0067">ATP-binding</keyword>
<dbReference type="HAMAP" id="MF_00158">
    <property type="entry name" value="PanC"/>
    <property type="match status" value="1"/>
</dbReference>
<dbReference type="CDD" id="cd00560">
    <property type="entry name" value="PanC"/>
    <property type="match status" value="1"/>
</dbReference>
<dbReference type="InterPro" id="IPR003721">
    <property type="entry name" value="Pantoate_ligase"/>
</dbReference>
<dbReference type="GO" id="GO:0005829">
    <property type="term" value="C:cytosol"/>
    <property type="evidence" value="ECO:0007669"/>
    <property type="project" value="TreeGrafter"/>
</dbReference>
<comment type="catalytic activity">
    <reaction evidence="7 8">
        <text>(R)-pantoate + beta-alanine + ATP = (R)-pantothenate + AMP + diphosphate + H(+)</text>
        <dbReference type="Rhea" id="RHEA:10912"/>
        <dbReference type="ChEBI" id="CHEBI:15378"/>
        <dbReference type="ChEBI" id="CHEBI:15980"/>
        <dbReference type="ChEBI" id="CHEBI:29032"/>
        <dbReference type="ChEBI" id="CHEBI:30616"/>
        <dbReference type="ChEBI" id="CHEBI:33019"/>
        <dbReference type="ChEBI" id="CHEBI:57966"/>
        <dbReference type="ChEBI" id="CHEBI:456215"/>
        <dbReference type="EC" id="6.3.2.1"/>
    </reaction>
</comment>
<dbReference type="GO" id="GO:0015940">
    <property type="term" value="P:pantothenate biosynthetic process"/>
    <property type="evidence" value="ECO:0007669"/>
    <property type="project" value="UniProtKB-UniRule"/>
</dbReference>
<comment type="similarity">
    <text evidence="2 8">Belongs to the pantothenate synthetase family.</text>
</comment>
<name>A0A1V4QFA0_UNCW3</name>
<dbReference type="FunFam" id="3.40.50.620:FF:000013">
    <property type="entry name" value="Pantothenate synthetase"/>
    <property type="match status" value="1"/>
</dbReference>
<dbReference type="EC" id="6.3.2.1" evidence="8"/>
<feature type="binding site" evidence="8">
    <location>
        <begin position="184"/>
        <end position="187"/>
    </location>
    <ligand>
        <name>ATP</name>
        <dbReference type="ChEBI" id="CHEBI:30616"/>
    </ligand>
</feature>
<feature type="binding site" evidence="8">
    <location>
        <position position="176"/>
    </location>
    <ligand>
        <name>ATP</name>
        <dbReference type="ChEBI" id="CHEBI:30616"/>
    </ligand>
</feature>
<evidence type="ECO:0000256" key="6">
    <source>
        <dbReference type="ARBA" id="ARBA00022840"/>
    </source>
</evidence>
<comment type="subcellular location">
    <subcellularLocation>
        <location evidence="8">Cytoplasm</location>
    </subcellularLocation>
</comment>
<dbReference type="Pfam" id="PF02569">
    <property type="entry name" value="Pantoate_ligase"/>
    <property type="match status" value="1"/>
</dbReference>
<evidence type="ECO:0000313" key="10">
    <source>
        <dbReference type="Proteomes" id="UP000191663"/>
    </source>
</evidence>
<comment type="caution">
    <text evidence="9">The sequence shown here is derived from an EMBL/GenBank/DDBJ whole genome shotgun (WGS) entry which is preliminary data.</text>
</comment>
<dbReference type="NCBIfam" id="TIGR00125">
    <property type="entry name" value="cyt_tran_rel"/>
    <property type="match status" value="1"/>
</dbReference>
<dbReference type="SUPFAM" id="SSF52374">
    <property type="entry name" value="Nucleotidylyl transferase"/>
    <property type="match status" value="1"/>
</dbReference>
<dbReference type="PANTHER" id="PTHR21299">
    <property type="entry name" value="CYTIDYLATE KINASE/PANTOATE-BETA-ALANINE LIGASE"/>
    <property type="match status" value="1"/>
</dbReference>
<organism evidence="9 10">
    <name type="scientific">candidate division WOR-3 bacterium 4484_100</name>
    <dbReference type="NCBI Taxonomy" id="1936077"/>
    <lineage>
        <taxon>Bacteria</taxon>
        <taxon>Bacteria division WOR-3</taxon>
    </lineage>
</organism>
<dbReference type="InterPro" id="IPR004821">
    <property type="entry name" value="Cyt_trans-like"/>
</dbReference>
<feature type="binding site" evidence="8">
    <location>
        <begin position="147"/>
        <end position="150"/>
    </location>
    <ligand>
        <name>ATP</name>
        <dbReference type="ChEBI" id="CHEBI:30616"/>
    </ligand>
</feature>
<feature type="binding site" evidence="8">
    <location>
        <position position="61"/>
    </location>
    <ligand>
        <name>beta-alanine</name>
        <dbReference type="ChEBI" id="CHEBI:57966"/>
    </ligand>
</feature>
<gene>
    <name evidence="8" type="primary">panC</name>
    <name evidence="9" type="ORF">BXT86_04030</name>
</gene>
<dbReference type="FunFam" id="3.30.1300.10:FF:000001">
    <property type="entry name" value="Pantothenate synthetase"/>
    <property type="match status" value="1"/>
</dbReference>
<dbReference type="UniPathway" id="UPA00028">
    <property type="reaction ID" value="UER00005"/>
</dbReference>
<comment type="miscellaneous">
    <text evidence="8">The reaction proceeds by a bi uni uni bi ping pong mechanism.</text>
</comment>
<dbReference type="Gene3D" id="3.40.50.620">
    <property type="entry name" value="HUPs"/>
    <property type="match status" value="1"/>
</dbReference>